<reference evidence="9 10" key="1">
    <citation type="submission" date="2018-08" db="EMBL/GenBank/DDBJ databases">
        <title>A genome reference for cultivated species of the human gut microbiota.</title>
        <authorList>
            <person name="Zou Y."/>
            <person name="Xue W."/>
            <person name="Luo G."/>
        </authorList>
    </citation>
    <scope>NUCLEOTIDE SEQUENCE [LARGE SCALE GENOMIC DNA]</scope>
    <source>
        <strain evidence="9 10">AF31-14AC</strain>
    </source>
</reference>
<evidence type="ECO:0000256" key="3">
    <source>
        <dbReference type="ARBA" id="ARBA00022475"/>
    </source>
</evidence>
<evidence type="ECO:0000256" key="6">
    <source>
        <dbReference type="ARBA" id="ARBA00023136"/>
    </source>
</evidence>
<feature type="transmembrane region" description="Helical" evidence="7">
    <location>
        <begin position="87"/>
        <end position="105"/>
    </location>
</feature>
<evidence type="ECO:0000256" key="1">
    <source>
        <dbReference type="ARBA" id="ARBA00004651"/>
    </source>
</evidence>
<dbReference type="RefSeq" id="WP_117529413.1">
    <property type="nucleotide sequence ID" value="NZ_QVES01000001.1"/>
</dbReference>
<evidence type="ECO:0000256" key="2">
    <source>
        <dbReference type="ARBA" id="ARBA00007400"/>
    </source>
</evidence>
<evidence type="ECO:0000256" key="5">
    <source>
        <dbReference type="ARBA" id="ARBA00022989"/>
    </source>
</evidence>
<organism evidence="9 10">
    <name type="scientific">Faecalibacterium prausnitzii</name>
    <dbReference type="NCBI Taxonomy" id="853"/>
    <lineage>
        <taxon>Bacteria</taxon>
        <taxon>Bacillati</taxon>
        <taxon>Bacillota</taxon>
        <taxon>Clostridia</taxon>
        <taxon>Eubacteriales</taxon>
        <taxon>Oscillospiraceae</taxon>
        <taxon>Faecalibacterium</taxon>
    </lineage>
</organism>
<feature type="transmembrane region" description="Helical" evidence="7">
    <location>
        <begin position="45"/>
        <end position="67"/>
    </location>
</feature>
<keyword evidence="4 7" id="KW-0812">Transmembrane</keyword>
<gene>
    <name evidence="9" type="ORF">DWZ25_01790</name>
</gene>
<feature type="transmembrane region" description="Helical" evidence="7">
    <location>
        <begin position="154"/>
        <end position="171"/>
    </location>
</feature>
<sequence length="185" mass="21228">MDAELMINKSRLRWLDALKGFAILTVVYLHVHNGYEYEGTFDGEIVKWITSFHMALFFATAGFCFNYEISNYKQKIQRKLKSLMAPYLVWGVIIGFFVENIRVIVHPQNFDVRGEIFSIITGKTSYLACWFLLVLFLVYMLEYLISIFYNGKDLALAGVHALCLVIGYFMNDIGGVLPHTLSANI</sequence>
<dbReference type="PANTHER" id="PTHR40074">
    <property type="entry name" value="O-ACETYLTRANSFERASE WECH"/>
    <property type="match status" value="1"/>
</dbReference>
<dbReference type="Proteomes" id="UP000260782">
    <property type="component" value="Unassembled WGS sequence"/>
</dbReference>
<evidence type="ECO:0000313" key="9">
    <source>
        <dbReference type="EMBL" id="RGB90553.1"/>
    </source>
</evidence>
<name>A0A3E2U2V5_9FIRM</name>
<comment type="subcellular location">
    <subcellularLocation>
        <location evidence="1">Cell membrane</location>
        <topology evidence="1">Multi-pass membrane protein</topology>
    </subcellularLocation>
</comment>
<protein>
    <submittedName>
        <fullName evidence="9">DUF1624 domain-containing protein</fullName>
    </submittedName>
</protein>
<dbReference type="GO" id="GO:0016413">
    <property type="term" value="F:O-acetyltransferase activity"/>
    <property type="evidence" value="ECO:0007669"/>
    <property type="project" value="TreeGrafter"/>
</dbReference>
<accession>A0A3E2U2V5</accession>
<feature type="domain" description="Acyltransferase 3" evidence="8">
    <location>
        <begin position="13"/>
        <end position="166"/>
    </location>
</feature>
<dbReference type="GO" id="GO:0009246">
    <property type="term" value="P:enterobacterial common antigen biosynthetic process"/>
    <property type="evidence" value="ECO:0007669"/>
    <property type="project" value="TreeGrafter"/>
</dbReference>
<dbReference type="GO" id="GO:0005886">
    <property type="term" value="C:plasma membrane"/>
    <property type="evidence" value="ECO:0007669"/>
    <property type="project" value="UniProtKB-SubCell"/>
</dbReference>
<dbReference type="InterPro" id="IPR002656">
    <property type="entry name" value="Acyl_transf_3_dom"/>
</dbReference>
<keyword evidence="6 7" id="KW-0472">Membrane</keyword>
<keyword evidence="5 7" id="KW-1133">Transmembrane helix</keyword>
<evidence type="ECO:0000313" key="10">
    <source>
        <dbReference type="Proteomes" id="UP000260782"/>
    </source>
</evidence>
<dbReference type="Pfam" id="PF01757">
    <property type="entry name" value="Acyl_transf_3"/>
    <property type="match status" value="1"/>
</dbReference>
<keyword evidence="3" id="KW-1003">Cell membrane</keyword>
<evidence type="ECO:0000256" key="4">
    <source>
        <dbReference type="ARBA" id="ARBA00022692"/>
    </source>
</evidence>
<proteinExistence type="inferred from homology"/>
<dbReference type="EMBL" id="QVES01000001">
    <property type="protein sequence ID" value="RGB90553.1"/>
    <property type="molecule type" value="Genomic_DNA"/>
</dbReference>
<feature type="transmembrane region" description="Helical" evidence="7">
    <location>
        <begin position="12"/>
        <end position="33"/>
    </location>
</feature>
<dbReference type="PANTHER" id="PTHR40074:SF2">
    <property type="entry name" value="O-ACETYLTRANSFERASE WECH"/>
    <property type="match status" value="1"/>
</dbReference>
<feature type="transmembrane region" description="Helical" evidence="7">
    <location>
        <begin position="125"/>
        <end position="145"/>
    </location>
</feature>
<comment type="similarity">
    <text evidence="2">Belongs to the acyltransferase 3 family.</text>
</comment>
<comment type="caution">
    <text evidence="9">The sequence shown here is derived from an EMBL/GenBank/DDBJ whole genome shotgun (WGS) entry which is preliminary data.</text>
</comment>
<evidence type="ECO:0000256" key="7">
    <source>
        <dbReference type="SAM" id="Phobius"/>
    </source>
</evidence>
<dbReference type="AlphaFoldDB" id="A0A3E2U2V5"/>
<evidence type="ECO:0000259" key="8">
    <source>
        <dbReference type="Pfam" id="PF01757"/>
    </source>
</evidence>